<name>A0AA40MES6_BURPE</name>
<evidence type="ECO:0000256" key="4">
    <source>
        <dbReference type="ARBA" id="ARBA00022676"/>
    </source>
</evidence>
<keyword evidence="5" id="KW-0808">Transferase</keyword>
<keyword evidence="3" id="KW-0378">Hydrolase</keyword>
<evidence type="ECO:0000256" key="5">
    <source>
        <dbReference type="ARBA" id="ARBA00022679"/>
    </source>
</evidence>
<keyword evidence="4" id="KW-0328">Glycosyltransferase</keyword>
<evidence type="ECO:0000313" key="12">
    <source>
        <dbReference type="EMBL" id="KGX07879.1"/>
    </source>
</evidence>
<keyword evidence="10" id="KW-0812">Transmembrane</keyword>
<keyword evidence="10" id="KW-0472">Membrane</keyword>
<feature type="region of interest" description="Disordered" evidence="9">
    <location>
        <begin position="1010"/>
        <end position="1039"/>
    </location>
</feature>
<dbReference type="Pfam" id="PF00912">
    <property type="entry name" value="Transgly"/>
    <property type="match status" value="1"/>
</dbReference>
<evidence type="ECO:0000256" key="8">
    <source>
        <dbReference type="ARBA" id="ARBA00049902"/>
    </source>
</evidence>
<evidence type="ECO:0000259" key="11">
    <source>
        <dbReference type="Pfam" id="PF00912"/>
    </source>
</evidence>
<proteinExistence type="predicted"/>
<dbReference type="GO" id="GO:0030288">
    <property type="term" value="C:outer membrane-bounded periplasmic space"/>
    <property type="evidence" value="ECO:0007669"/>
    <property type="project" value="TreeGrafter"/>
</dbReference>
<dbReference type="KEGG" id="but:X994_1996"/>
<keyword evidence="6" id="KW-0511">Multifunctional enzyme</keyword>
<feature type="transmembrane region" description="Helical" evidence="10">
    <location>
        <begin position="21"/>
        <end position="41"/>
    </location>
</feature>
<evidence type="ECO:0000256" key="2">
    <source>
        <dbReference type="ARBA" id="ARBA00022645"/>
    </source>
</evidence>
<dbReference type="PANTHER" id="PTHR32282:SF24">
    <property type="entry name" value="GLYCOSYL TRANSFERASE FAMILY 51 DOMAIN-CONTAINING PROTEIN"/>
    <property type="match status" value="1"/>
</dbReference>
<feature type="compositionally biased region" description="Polar residues" evidence="9">
    <location>
        <begin position="1028"/>
        <end position="1039"/>
    </location>
</feature>
<dbReference type="InterPro" id="IPR036950">
    <property type="entry name" value="PBP_transglycosylase"/>
</dbReference>
<keyword evidence="3" id="KW-0645">Protease</keyword>
<evidence type="ECO:0000256" key="7">
    <source>
        <dbReference type="ARBA" id="ARBA00044770"/>
    </source>
</evidence>
<dbReference type="InterPro" id="IPR001264">
    <property type="entry name" value="Glyco_trans_51"/>
</dbReference>
<dbReference type="GO" id="GO:0004180">
    <property type="term" value="F:carboxypeptidase activity"/>
    <property type="evidence" value="ECO:0007669"/>
    <property type="project" value="UniProtKB-KW"/>
</dbReference>
<dbReference type="InterPro" id="IPR012338">
    <property type="entry name" value="Beta-lactam/transpept-like"/>
</dbReference>
<dbReference type="SUPFAM" id="SSF53955">
    <property type="entry name" value="Lysozyme-like"/>
    <property type="match status" value="1"/>
</dbReference>
<keyword evidence="2" id="KW-0121">Carboxypeptidase</keyword>
<organism evidence="12 13">
    <name type="scientific">Burkholderia pseudomallei</name>
    <name type="common">Pseudomonas pseudomallei</name>
    <dbReference type="NCBI Taxonomy" id="28450"/>
    <lineage>
        <taxon>Bacteria</taxon>
        <taxon>Pseudomonadati</taxon>
        <taxon>Pseudomonadota</taxon>
        <taxon>Betaproteobacteria</taxon>
        <taxon>Burkholderiales</taxon>
        <taxon>Burkholderiaceae</taxon>
        <taxon>Burkholderia</taxon>
        <taxon>pseudomallei group</taxon>
    </lineage>
</organism>
<dbReference type="GO" id="GO:0009252">
    <property type="term" value="P:peptidoglycan biosynthetic process"/>
    <property type="evidence" value="ECO:0007669"/>
    <property type="project" value="TreeGrafter"/>
</dbReference>
<comment type="pathway">
    <text evidence="1">Cell wall biogenesis; peptidoglycan biosynthesis.</text>
</comment>
<dbReference type="EMBL" id="JQIM01000010">
    <property type="protein sequence ID" value="KGX07879.1"/>
    <property type="molecule type" value="Genomic_DNA"/>
</dbReference>
<comment type="catalytic activity">
    <reaction evidence="8">
        <text>[GlcNAc-(1-&gt;4)-Mur2Ac(oyl-L-Ala-gamma-D-Glu-L-Lys-D-Ala-D-Ala)](n)-di-trans,octa-cis-undecaprenyl diphosphate + beta-D-GlcNAc-(1-&gt;4)-Mur2Ac(oyl-L-Ala-gamma-D-Glu-L-Lys-D-Ala-D-Ala)-di-trans,octa-cis-undecaprenyl diphosphate = [GlcNAc-(1-&gt;4)-Mur2Ac(oyl-L-Ala-gamma-D-Glu-L-Lys-D-Ala-D-Ala)](n+1)-di-trans,octa-cis-undecaprenyl diphosphate + di-trans,octa-cis-undecaprenyl diphosphate + H(+)</text>
        <dbReference type="Rhea" id="RHEA:23708"/>
        <dbReference type="Rhea" id="RHEA-COMP:9602"/>
        <dbReference type="Rhea" id="RHEA-COMP:9603"/>
        <dbReference type="ChEBI" id="CHEBI:15378"/>
        <dbReference type="ChEBI" id="CHEBI:58405"/>
        <dbReference type="ChEBI" id="CHEBI:60033"/>
        <dbReference type="ChEBI" id="CHEBI:78435"/>
        <dbReference type="EC" id="2.4.99.28"/>
    </reaction>
</comment>
<evidence type="ECO:0000256" key="9">
    <source>
        <dbReference type="SAM" id="MobiDB-lite"/>
    </source>
</evidence>
<dbReference type="SUPFAM" id="SSF56601">
    <property type="entry name" value="beta-lactamase/transpeptidase-like"/>
    <property type="match status" value="2"/>
</dbReference>
<dbReference type="InterPro" id="IPR050396">
    <property type="entry name" value="Glycosyltr_51/Transpeptidase"/>
</dbReference>
<reference evidence="12 13" key="1">
    <citation type="submission" date="2014-08" db="EMBL/GenBank/DDBJ databases">
        <authorList>
            <person name="Bunnell A."/>
            <person name="Chain P.S."/>
            <person name="Chertkov O."/>
            <person name="Currie B.J."/>
            <person name="Daligault H.E."/>
            <person name="Davenport K.W."/>
            <person name="Davis C."/>
            <person name="Gleasner C.D."/>
            <person name="Johnson S.L."/>
            <person name="Kaestli M."/>
            <person name="Koren S."/>
            <person name="Kunde Y.A."/>
            <person name="Mayo M."/>
            <person name="McMurry K.K."/>
            <person name="Price E.P."/>
            <person name="Reitenga K.G."/>
            <person name="Robison R."/>
            <person name="Rosovitz M.J."/>
            <person name="Sarovich D.S."/>
            <person name="Teshima H."/>
        </authorList>
    </citation>
    <scope>NUCLEOTIDE SEQUENCE [LARGE SCALE GENOMIC DNA]</scope>
    <source>
        <strain evidence="12 13">MSHR44</strain>
    </source>
</reference>
<dbReference type="Gene3D" id="1.10.3810.10">
    <property type="entry name" value="Biosynthetic peptidoglycan transglycosylase-like"/>
    <property type="match status" value="1"/>
</dbReference>
<dbReference type="PANTHER" id="PTHR32282">
    <property type="entry name" value="BINDING PROTEIN TRANSPEPTIDASE, PUTATIVE-RELATED"/>
    <property type="match status" value="1"/>
</dbReference>
<evidence type="ECO:0000256" key="3">
    <source>
        <dbReference type="ARBA" id="ARBA00022670"/>
    </source>
</evidence>
<protein>
    <recommendedName>
        <fullName evidence="7">peptidoglycan glycosyltransferase</fullName>
        <ecNumber evidence="7">2.4.99.28</ecNumber>
    </recommendedName>
</protein>
<sequence>MNRPLIRIALRPTGTLSFWKGFKWSLIVIVAIAVAIVARLVQIEIETSRLQARFLSELTRDVGYSVDEGASNRIRFPDNGPYDLRLGYALLPSFQQRLLSRGFVVASQARVSDRMLSLADERLFLPYGEKDQAGLSIVDSTGSPLFGVVYPHHAYVDFDTIPPLVVQSLLFIEDRYLLDPSQPNRNPAIDWGRFSRALADQGLRFVNRHQATPGGSTLATQLEKFRHSPDGRTATPPEKLRQIASASVRAYLNGPQTMAARHAIVVHYLNSVPLAARARVGEITGIGDGLAAWYGRDFDEVNRLLAAPTTPENVAAQGVAFRQVLSLMIAQRAPSFFLNRGYPALQRLTDSYLRLLSTGGVITPALRDAALAAHVERGAVPAAADTRSFVARKAVTSARAHLLGALGIDNVYQLDRLDLRATDTLNNGVQQAVAAGLARAATRDGAREAGLYGFEMLRSGDDPSKIQYSFTLYERRDGANLLRVQTDSVDQPFDINQGARLNLGSTAKLRTVVTYLQIVSELHARYANLSAAELAKVKPDPTDALSRWALDYLAHTPERSLRAMLAAAVERKYSASPGETFYTGGGAQSFTNFDKSDNGKILTVHVAFQNSVNLVFVRLMRDIVHYEMIRSSGPSSSWLDDPAQRQRYLMRFVDSESRVYVKRFYTRYAGKPDDDALAAMLGTVRKSPPRVATVLRSVAPEQPRAWFDAKMRAALHGTPAAAKLSDDALDKLYTKYAIERFNLNDRGYIAGVHPLALWTLAYLRRHPAASLDDVQKASRDARIASYSWLFKTRYHATQDRRIKRMVELRAYDAIGESWRALGYPFDHLTPSYAAAIGASGDQPAALAKLVGLIANHGEQVPNERISSLEFAHGTPYETRFVRAAAQPRPLLSPEIADQVHVLLGDVVQKGTGRRLAQGLAFPDGQTLPVYGKTGTGDQRFNVYARGARLIESRKVNRSATFAFSLGDRFFGVLTAYAHEPYAARYDFTSAMAVQLLKSLAPALQPLMAAPAQPSANTGTAPGADETNTDGASAQTAERG</sequence>
<dbReference type="InterPro" id="IPR023346">
    <property type="entry name" value="Lysozyme-like_dom_sf"/>
</dbReference>
<evidence type="ECO:0000313" key="13">
    <source>
        <dbReference type="Proteomes" id="UP000030475"/>
    </source>
</evidence>
<dbReference type="EC" id="2.4.99.28" evidence="7"/>
<dbReference type="AlphaFoldDB" id="A0AA40MES6"/>
<evidence type="ECO:0000256" key="10">
    <source>
        <dbReference type="SAM" id="Phobius"/>
    </source>
</evidence>
<comment type="caution">
    <text evidence="12">The sequence shown here is derived from an EMBL/GenBank/DDBJ whole genome shotgun (WGS) entry which is preliminary data.</text>
</comment>
<evidence type="ECO:0000256" key="1">
    <source>
        <dbReference type="ARBA" id="ARBA00004752"/>
    </source>
</evidence>
<dbReference type="Gene3D" id="3.40.710.10">
    <property type="entry name" value="DD-peptidase/beta-lactamase superfamily"/>
    <property type="match status" value="1"/>
</dbReference>
<evidence type="ECO:0000256" key="6">
    <source>
        <dbReference type="ARBA" id="ARBA00023268"/>
    </source>
</evidence>
<dbReference type="GO" id="GO:0006508">
    <property type="term" value="P:proteolysis"/>
    <property type="evidence" value="ECO:0007669"/>
    <property type="project" value="UniProtKB-KW"/>
</dbReference>
<feature type="domain" description="Glycosyl transferase family 51" evidence="11">
    <location>
        <begin position="152"/>
        <end position="303"/>
    </location>
</feature>
<dbReference type="Proteomes" id="UP000030475">
    <property type="component" value="Unassembled WGS sequence"/>
</dbReference>
<dbReference type="RefSeq" id="WP_038723604.1">
    <property type="nucleotide sequence ID" value="NZ_CGFC02000007.1"/>
</dbReference>
<keyword evidence="10" id="KW-1133">Transmembrane helix</keyword>
<dbReference type="GO" id="GO:0008955">
    <property type="term" value="F:peptidoglycan glycosyltransferase activity"/>
    <property type="evidence" value="ECO:0007669"/>
    <property type="project" value="UniProtKB-EC"/>
</dbReference>
<gene>
    <name evidence="12" type="ORF">Y036_1283</name>
</gene>
<accession>A0AA40MES6</accession>